<evidence type="ECO:0000313" key="3">
    <source>
        <dbReference type="EMBL" id="BCK83910.1"/>
    </source>
</evidence>
<dbReference type="SUPFAM" id="SSF47413">
    <property type="entry name" value="lambda repressor-like DNA-binding domains"/>
    <property type="match status" value="1"/>
</dbReference>
<dbReference type="KEGG" id="pfaa:MM59RIKEN_12290"/>
<protein>
    <recommendedName>
        <fullName evidence="2">HTH cro/C1-type domain-containing protein</fullName>
    </recommendedName>
</protein>
<accession>A0A810Q708</accession>
<dbReference type="Gene3D" id="1.10.260.40">
    <property type="entry name" value="lambda repressor-like DNA-binding domains"/>
    <property type="match status" value="1"/>
</dbReference>
<dbReference type="InterPro" id="IPR001387">
    <property type="entry name" value="Cro/C1-type_HTH"/>
</dbReference>
<dbReference type="PROSITE" id="PS50943">
    <property type="entry name" value="HTH_CROC1"/>
    <property type="match status" value="1"/>
</dbReference>
<dbReference type="AlphaFoldDB" id="A0A810Q708"/>
<dbReference type="Pfam" id="PF01381">
    <property type="entry name" value="HTH_3"/>
    <property type="match status" value="1"/>
</dbReference>
<dbReference type="PANTHER" id="PTHR46558:SF13">
    <property type="entry name" value="HTH-TYPE TRANSCRIPTIONAL REGULATOR IMMR"/>
    <property type="match status" value="1"/>
</dbReference>
<evidence type="ECO:0000313" key="4">
    <source>
        <dbReference type="Proteomes" id="UP000679848"/>
    </source>
</evidence>
<gene>
    <name evidence="3" type="ORF">MM59RIKEN_12290</name>
</gene>
<evidence type="ECO:0000256" key="1">
    <source>
        <dbReference type="ARBA" id="ARBA00023125"/>
    </source>
</evidence>
<organism evidence="3 4">
    <name type="scientific">Pusillibacter faecalis</name>
    <dbReference type="NCBI Taxonomy" id="2714358"/>
    <lineage>
        <taxon>Bacteria</taxon>
        <taxon>Bacillati</taxon>
        <taxon>Bacillota</taxon>
        <taxon>Clostridia</taxon>
        <taxon>Eubacteriales</taxon>
        <taxon>Oscillospiraceae</taxon>
        <taxon>Pusillibacter</taxon>
    </lineage>
</organism>
<name>A0A810Q708_9FIRM</name>
<dbReference type="CDD" id="cd00093">
    <property type="entry name" value="HTH_XRE"/>
    <property type="match status" value="1"/>
</dbReference>
<dbReference type="PANTHER" id="PTHR46558">
    <property type="entry name" value="TRACRIPTIONAL REGULATORY PROTEIN-RELATED-RELATED"/>
    <property type="match status" value="1"/>
</dbReference>
<dbReference type="SMART" id="SM00530">
    <property type="entry name" value="HTH_XRE"/>
    <property type="match status" value="1"/>
</dbReference>
<reference evidence="3" key="1">
    <citation type="submission" date="2020-09" db="EMBL/GenBank/DDBJ databases">
        <title>New species isolated from human feces.</title>
        <authorList>
            <person name="Kitahara M."/>
            <person name="Shigeno Y."/>
            <person name="Shime M."/>
            <person name="Matsumoto Y."/>
            <person name="Nakamura S."/>
            <person name="Motooka D."/>
            <person name="Fukuoka S."/>
            <person name="Nishikawa H."/>
            <person name="Benno Y."/>
        </authorList>
    </citation>
    <scope>NUCLEOTIDE SEQUENCE</scope>
    <source>
        <strain evidence="3">MM59</strain>
    </source>
</reference>
<dbReference type="GO" id="GO:0003677">
    <property type="term" value="F:DNA binding"/>
    <property type="evidence" value="ECO:0007669"/>
    <property type="project" value="UniProtKB-KW"/>
</dbReference>
<feature type="domain" description="HTH cro/C1-type" evidence="2">
    <location>
        <begin position="7"/>
        <end position="61"/>
    </location>
</feature>
<keyword evidence="4" id="KW-1185">Reference proteome</keyword>
<dbReference type="RefSeq" id="WP_213542919.1">
    <property type="nucleotide sequence ID" value="NZ_AP023420.1"/>
</dbReference>
<dbReference type="Proteomes" id="UP000679848">
    <property type="component" value="Chromosome"/>
</dbReference>
<sequence>MTIGQRIAQKRKEQGLSQEALGDRLGLSRQAIYKWESDAALPEIDKLVALSRLFGVSVGWLLGVEETPEVLQDTGSELTETQLSMVEEIVNRYLTARPRPEKSAWDKWSIRILFALCGVMLAALTGISGDVRQLDGQAAGLRTSINDVTSAVSREMDSLSRRVEEILESQDSLFADSGVEIVHTSLQSRDGGTVIFDAYAVPKTYVEGMTAEFVLDNGTGGIAIQAGDFRRSTQAFSADSIACTLTDEIDLSITLIAPDGTRQTQLLERYDGLYTASLPSLRLNSFPEKLRITADGFTPQEAYVSLEKLPGQYFGAYGDHFPSASAEEVQVGLFRNHALVAWAEPCEIPDGFRGYEEGDFQFYRLPEAPVTAAPGDMFSIAALVTDQYGRAMIYSEDSFTVDTQNSVIAHSAPADSGMLWTAPDQWRLS</sequence>
<evidence type="ECO:0000259" key="2">
    <source>
        <dbReference type="PROSITE" id="PS50943"/>
    </source>
</evidence>
<keyword evidence="1" id="KW-0238">DNA-binding</keyword>
<proteinExistence type="predicted"/>
<dbReference type="InterPro" id="IPR010982">
    <property type="entry name" value="Lambda_DNA-bd_dom_sf"/>
</dbReference>
<dbReference type="EMBL" id="AP023420">
    <property type="protein sequence ID" value="BCK83910.1"/>
    <property type="molecule type" value="Genomic_DNA"/>
</dbReference>